<organism evidence="2 3">
    <name type="scientific">Agrilus planipennis</name>
    <name type="common">Emerald ash borer</name>
    <name type="synonym">Agrilus marcopoli</name>
    <dbReference type="NCBI Taxonomy" id="224129"/>
    <lineage>
        <taxon>Eukaryota</taxon>
        <taxon>Metazoa</taxon>
        <taxon>Ecdysozoa</taxon>
        <taxon>Arthropoda</taxon>
        <taxon>Hexapoda</taxon>
        <taxon>Insecta</taxon>
        <taxon>Pterygota</taxon>
        <taxon>Neoptera</taxon>
        <taxon>Endopterygota</taxon>
        <taxon>Coleoptera</taxon>
        <taxon>Polyphaga</taxon>
        <taxon>Elateriformia</taxon>
        <taxon>Buprestoidea</taxon>
        <taxon>Buprestidae</taxon>
        <taxon>Agrilinae</taxon>
        <taxon>Agrilus</taxon>
    </lineage>
</organism>
<dbReference type="GeneID" id="108736259"/>
<reference evidence="3" key="1">
    <citation type="submission" date="2025-08" db="UniProtKB">
        <authorList>
            <consortium name="RefSeq"/>
        </authorList>
    </citation>
    <scope>IDENTIFICATION</scope>
    <source>
        <tissue evidence="3">Entire body</tissue>
    </source>
</reference>
<name>A0A1W4WJL9_AGRPL</name>
<dbReference type="RefSeq" id="XP_018324119.1">
    <property type="nucleotide sequence ID" value="XM_018468617.1"/>
</dbReference>
<evidence type="ECO:0000313" key="3">
    <source>
        <dbReference type="RefSeq" id="XP_018324119.1"/>
    </source>
</evidence>
<protein>
    <submittedName>
        <fullName evidence="3">Uncharacterized protein LOC108736259</fullName>
    </submittedName>
</protein>
<dbReference type="InterPro" id="IPR036397">
    <property type="entry name" value="RNaseH_sf"/>
</dbReference>
<dbReference type="STRING" id="224129.A0A1W4WJL9"/>
<gene>
    <name evidence="3" type="primary">LOC108736259</name>
</gene>
<evidence type="ECO:0000313" key="2">
    <source>
        <dbReference type="Proteomes" id="UP000192223"/>
    </source>
</evidence>
<dbReference type="InterPro" id="IPR012337">
    <property type="entry name" value="RNaseH-like_sf"/>
</dbReference>
<dbReference type="AlphaFoldDB" id="A0A1W4WJL9"/>
<dbReference type="GO" id="GO:0003676">
    <property type="term" value="F:nucleic acid binding"/>
    <property type="evidence" value="ECO:0007669"/>
    <property type="project" value="InterPro"/>
</dbReference>
<sequence length="177" mass="20223">MLNDPSNISAIKNTLNEVGVTWHLIPARSPHFGGLWEAGVKSVKRHLMRVGSQTSLTYEEYNTLLIQIEAILNSRPISPLSNDPNDPNPLTPSHFLIGRTLTSLPEPSLADVSDNRLSKFEHVQKIKQHFWKRWSKEYVSELQSRTKWKQQQEALLQEGALVVLKEDNLPPLKWRLG</sequence>
<dbReference type="SUPFAM" id="SSF53098">
    <property type="entry name" value="Ribonuclease H-like"/>
    <property type="match status" value="1"/>
</dbReference>
<dbReference type="InParanoid" id="A0A1W4WJL9"/>
<dbReference type="OrthoDB" id="6766792at2759"/>
<dbReference type="InterPro" id="IPR040676">
    <property type="entry name" value="DUF5641"/>
</dbReference>
<dbReference type="KEGG" id="apln:108736259"/>
<dbReference type="Pfam" id="PF18701">
    <property type="entry name" value="DUF5641"/>
    <property type="match status" value="1"/>
</dbReference>
<accession>A0A1W4WJL9</accession>
<evidence type="ECO:0000259" key="1">
    <source>
        <dbReference type="Pfam" id="PF18701"/>
    </source>
</evidence>
<feature type="domain" description="DUF5641" evidence="1">
    <location>
        <begin position="118"/>
        <end position="177"/>
    </location>
</feature>
<dbReference type="PANTHER" id="PTHR47331">
    <property type="entry name" value="PHD-TYPE DOMAIN-CONTAINING PROTEIN"/>
    <property type="match status" value="1"/>
</dbReference>
<keyword evidence="2" id="KW-1185">Reference proteome</keyword>
<dbReference type="Gene3D" id="3.30.420.10">
    <property type="entry name" value="Ribonuclease H-like superfamily/Ribonuclease H"/>
    <property type="match status" value="1"/>
</dbReference>
<proteinExistence type="predicted"/>
<dbReference type="Proteomes" id="UP000192223">
    <property type="component" value="Unplaced"/>
</dbReference>